<dbReference type="SMART" id="SM01413">
    <property type="entry name" value="Ribosomal_S19e"/>
    <property type="match status" value="1"/>
</dbReference>
<evidence type="ECO:0000256" key="2">
    <source>
        <dbReference type="ARBA" id="ARBA00022980"/>
    </source>
</evidence>
<dbReference type="PANTHER" id="PTHR11710:SF0">
    <property type="entry name" value="40S RIBOSOMAL PROTEIN S19"/>
    <property type="match status" value="1"/>
</dbReference>
<dbReference type="Gene3D" id="1.10.10.10">
    <property type="entry name" value="Winged helix-like DNA-binding domain superfamily/Winged helix DNA-binding domain"/>
    <property type="match status" value="1"/>
</dbReference>
<reference evidence="4 5" key="1">
    <citation type="submission" date="2021-02" db="EMBL/GenBank/DDBJ databases">
        <title>Variation within the Batrachochytrium salamandrivorans European outbreak.</title>
        <authorList>
            <person name="Kelly M."/>
            <person name="Pasmans F."/>
            <person name="Shea T.P."/>
            <person name="Munoz J.F."/>
            <person name="Carranza S."/>
            <person name="Cuomo C.A."/>
            <person name="Martel A."/>
        </authorList>
    </citation>
    <scope>NUCLEOTIDE SEQUENCE [LARGE SCALE GENOMIC DNA]</scope>
    <source>
        <strain evidence="4 5">AMFP18/2</strain>
    </source>
</reference>
<sequence length="148" mass="16108">MGHGVTVKDVSSHAFVKAYAAYLKRTGKLELPKWVDLVKTGSQKELAPYDPDWFYVRAASVARHIYLRGGVGVGGIRKNYGGSKNRGSKPHHSGVGSGSIARTVFHSLEKIKVVELHPNGGRKISVDGQKDLDRIAQQIVEAKGSNLF</sequence>
<evidence type="ECO:0000256" key="3">
    <source>
        <dbReference type="ARBA" id="ARBA00023274"/>
    </source>
</evidence>
<name>A0ABQ8EX86_9FUNG</name>
<protein>
    <recommendedName>
        <fullName evidence="6">40S ribosomal protein S19-A</fullName>
    </recommendedName>
</protein>
<comment type="caution">
    <text evidence="4">The sequence shown here is derived from an EMBL/GenBank/DDBJ whole genome shotgun (WGS) entry which is preliminary data.</text>
</comment>
<dbReference type="Pfam" id="PF01090">
    <property type="entry name" value="Ribosomal_S19e"/>
    <property type="match status" value="1"/>
</dbReference>
<keyword evidence="2" id="KW-0689">Ribosomal protein</keyword>
<proteinExistence type="inferred from homology"/>
<gene>
    <name evidence="4" type="ORF">BASA50_000239</name>
</gene>
<evidence type="ECO:0000313" key="5">
    <source>
        <dbReference type="Proteomes" id="UP001648503"/>
    </source>
</evidence>
<evidence type="ECO:0000256" key="1">
    <source>
        <dbReference type="ARBA" id="ARBA00010014"/>
    </source>
</evidence>
<evidence type="ECO:0000313" key="4">
    <source>
        <dbReference type="EMBL" id="KAH6586875.1"/>
    </source>
</evidence>
<accession>A0ABQ8EX86</accession>
<dbReference type="PANTHER" id="PTHR11710">
    <property type="entry name" value="40S RIBOSOMAL PROTEIN S19"/>
    <property type="match status" value="1"/>
</dbReference>
<comment type="similarity">
    <text evidence="1">Belongs to the eukaryotic ribosomal protein eS19 family.</text>
</comment>
<dbReference type="InterPro" id="IPR036390">
    <property type="entry name" value="WH_DNA-bd_sf"/>
</dbReference>
<dbReference type="EMBL" id="JAFCIX010000570">
    <property type="protein sequence ID" value="KAH6586875.1"/>
    <property type="molecule type" value="Genomic_DNA"/>
</dbReference>
<dbReference type="InterPro" id="IPR036388">
    <property type="entry name" value="WH-like_DNA-bd_sf"/>
</dbReference>
<dbReference type="InterPro" id="IPR001266">
    <property type="entry name" value="Ribosomal_eS19"/>
</dbReference>
<dbReference type="SUPFAM" id="SSF46785">
    <property type="entry name" value="Winged helix' DNA-binding domain"/>
    <property type="match status" value="1"/>
</dbReference>
<evidence type="ECO:0008006" key="6">
    <source>
        <dbReference type="Google" id="ProtNLM"/>
    </source>
</evidence>
<organism evidence="4 5">
    <name type="scientific">Batrachochytrium salamandrivorans</name>
    <dbReference type="NCBI Taxonomy" id="1357716"/>
    <lineage>
        <taxon>Eukaryota</taxon>
        <taxon>Fungi</taxon>
        <taxon>Fungi incertae sedis</taxon>
        <taxon>Chytridiomycota</taxon>
        <taxon>Chytridiomycota incertae sedis</taxon>
        <taxon>Chytridiomycetes</taxon>
        <taxon>Rhizophydiales</taxon>
        <taxon>Rhizophydiales incertae sedis</taxon>
        <taxon>Batrachochytrium</taxon>
    </lineage>
</organism>
<dbReference type="Proteomes" id="UP001648503">
    <property type="component" value="Unassembled WGS sequence"/>
</dbReference>
<keyword evidence="3" id="KW-0687">Ribonucleoprotein</keyword>
<keyword evidence="5" id="KW-1185">Reference proteome</keyword>